<proteinExistence type="predicted"/>
<dbReference type="RefSeq" id="WP_121839718.1">
    <property type="nucleotide sequence ID" value="NZ_ML014797.1"/>
</dbReference>
<dbReference type="Proteomes" id="UP000281474">
    <property type="component" value="Unassembled WGS sequence"/>
</dbReference>
<sequence>MAAASNTKLNIETLDWNTEHQQELANKGTTTLTCQSTGGKRHTFQISGNVSNGEGIQVVEKVGSWHASKQSENENCSVVLRHVLTNIDDRNDKKLFILKHQTLKSKTEVFYTIVTELNPFRAARLSKEFFTFSEQPNAEHSSVELHVLNDLSSYKEFLKSEQAVSIALDDPQKMVLIVEQFPKPLREMAYSRICAHITSDKFIPAFNKLNSEPQLSSLIKLMGKKAVKYLLFNKGSLNPLLEATTPAHQAVLWRFLEHIPAGADERLVQSLFYTAVSGMANTDSLQYSHDEFSPVVWAAIKNDPALNSYIETLLKTDLRKGCVLIRVLAEHRMGVVDCSTLVKVLNQVGAIITEPELTKSQQDDRQSAWYKSSSAQKMVIDRQDKAKKELKQCMQALDDAESKARPRTTGMFIPSFESSPVQIQDVIKGIRRPPPLETIAEVLPLLTQKQLGTLSELTLFLIPYLDNLKTRNMAILVLSTLVNSSSGQIQQQIITSLFMHTLAHPTMAPHVKVLVLNFIASHGSPTITTDELKDVLQNTQEVEHTLISAAYQCLPKEHKALAGMFIAQKMVNSQQKILDILLPSKEPRVIIGFSRKKNFAVQLAEMEGFLAGMLTAKQDQQQGLDVMMKRVYSIKRCLTSEQVYKGLEQALRNTEESQRKQVLTNTVKLILYIESLNVKAGATFIECCAMLPIQAKQAILALEEESTGLTSKQKLPLLETLPDEEVLSLFARSGRYQPLQSLLEQYAPKLKQAFQRVSEAEAATKIQATDANEEAEIQASDSEEKAKILASHAEEKAKILASHAEEKAKILASHAEEKAKILASHAEEKAKIQVHVSALIQTAPKQMTGWALNEFSQILSDEDFAQACSKLPAELLRELFVYQSDKAKVFYKFVGIAHMRSEIVREYMSNELIYDYVSTTKSTYRAEVAQALTLEQKQTYLTYLQQEYGDSYLIHVVRLLMPIAPEDRSQFLLESFPDQGEKLQQEIIIAGIKAVDNDTATVGRITLLASMLDDTHRPQLLDKLSPELRQEVEESLS</sequence>
<protein>
    <submittedName>
        <fullName evidence="1">Uncharacterized protein</fullName>
    </submittedName>
</protein>
<name>A0A3L8PUI0_9GAMM</name>
<reference evidence="1 2" key="1">
    <citation type="submission" date="2018-09" db="EMBL/GenBank/DDBJ databases">
        <title>Phylogeny of the Shewanellaceae, and recommendation for two new genera, Pseudoshewanella and Parashewanella.</title>
        <authorList>
            <person name="Wang G."/>
        </authorList>
    </citation>
    <scope>NUCLEOTIDE SEQUENCE [LARGE SCALE GENOMIC DNA]</scope>
    <source>
        <strain evidence="1 2">C51</strain>
    </source>
</reference>
<evidence type="ECO:0000313" key="2">
    <source>
        <dbReference type="Proteomes" id="UP000281474"/>
    </source>
</evidence>
<evidence type="ECO:0000313" key="1">
    <source>
        <dbReference type="EMBL" id="RLV58980.1"/>
    </source>
</evidence>
<accession>A0A3L8PUI0</accession>
<dbReference type="AlphaFoldDB" id="A0A3L8PUI0"/>
<dbReference type="OrthoDB" id="9820281at2"/>
<comment type="caution">
    <text evidence="1">The sequence shown here is derived from an EMBL/GenBank/DDBJ whole genome shotgun (WGS) entry which is preliminary data.</text>
</comment>
<keyword evidence="2" id="KW-1185">Reference proteome</keyword>
<organism evidence="1 2">
    <name type="scientific">Parashewanella curva</name>
    <dbReference type="NCBI Taxonomy" id="2338552"/>
    <lineage>
        <taxon>Bacteria</taxon>
        <taxon>Pseudomonadati</taxon>
        <taxon>Pseudomonadota</taxon>
        <taxon>Gammaproteobacteria</taxon>
        <taxon>Alteromonadales</taxon>
        <taxon>Shewanellaceae</taxon>
        <taxon>Parashewanella</taxon>
    </lineage>
</organism>
<dbReference type="EMBL" id="QZEI01000048">
    <property type="protein sequence ID" value="RLV58980.1"/>
    <property type="molecule type" value="Genomic_DNA"/>
</dbReference>
<gene>
    <name evidence="1" type="ORF">D5018_14495</name>
</gene>